<keyword evidence="8" id="KW-0812">Transmembrane</keyword>
<name>A0ABM8IHQ7_9BACE</name>
<dbReference type="InterPro" id="IPR050736">
    <property type="entry name" value="Sensor_HK_Regulatory"/>
</dbReference>
<keyword evidence="7" id="KW-0175">Coiled coil</keyword>
<evidence type="ECO:0000313" key="11">
    <source>
        <dbReference type="Proteomes" id="UP001496674"/>
    </source>
</evidence>
<evidence type="ECO:0000256" key="2">
    <source>
        <dbReference type="ARBA" id="ARBA00012438"/>
    </source>
</evidence>
<dbReference type="CDD" id="cd00082">
    <property type="entry name" value="HisKA"/>
    <property type="match status" value="1"/>
</dbReference>
<evidence type="ECO:0000256" key="8">
    <source>
        <dbReference type="SAM" id="Phobius"/>
    </source>
</evidence>
<dbReference type="PANTHER" id="PTHR43711:SF31">
    <property type="entry name" value="HISTIDINE KINASE"/>
    <property type="match status" value="1"/>
</dbReference>
<keyword evidence="3" id="KW-0597">Phosphoprotein</keyword>
<evidence type="ECO:0000259" key="9">
    <source>
        <dbReference type="PROSITE" id="PS50109"/>
    </source>
</evidence>
<dbReference type="PRINTS" id="PR00344">
    <property type="entry name" value="BCTRLSENSOR"/>
</dbReference>
<organism evidence="10 11">
    <name type="scientific">Bacteroides sedimenti</name>
    <dbReference type="NCBI Taxonomy" id="2136147"/>
    <lineage>
        <taxon>Bacteria</taxon>
        <taxon>Pseudomonadati</taxon>
        <taxon>Bacteroidota</taxon>
        <taxon>Bacteroidia</taxon>
        <taxon>Bacteroidales</taxon>
        <taxon>Bacteroidaceae</taxon>
        <taxon>Bacteroides</taxon>
    </lineage>
</organism>
<dbReference type="PROSITE" id="PS50109">
    <property type="entry name" value="HIS_KIN"/>
    <property type="match status" value="1"/>
</dbReference>
<dbReference type="InterPro" id="IPR036890">
    <property type="entry name" value="HATPase_C_sf"/>
</dbReference>
<dbReference type="SUPFAM" id="SSF47384">
    <property type="entry name" value="Homodimeric domain of signal transducing histidine kinase"/>
    <property type="match status" value="1"/>
</dbReference>
<dbReference type="InterPro" id="IPR003594">
    <property type="entry name" value="HATPase_dom"/>
</dbReference>
<dbReference type="InterPro" id="IPR003661">
    <property type="entry name" value="HisK_dim/P_dom"/>
</dbReference>
<feature type="domain" description="Histidine kinase" evidence="9">
    <location>
        <begin position="410"/>
        <end position="623"/>
    </location>
</feature>
<dbReference type="Pfam" id="PF00512">
    <property type="entry name" value="HisKA"/>
    <property type="match status" value="1"/>
</dbReference>
<evidence type="ECO:0000313" key="10">
    <source>
        <dbReference type="EMBL" id="BEG99088.1"/>
    </source>
</evidence>
<keyword evidence="8" id="KW-0472">Membrane</keyword>
<dbReference type="SMART" id="SM00388">
    <property type="entry name" value="HisKA"/>
    <property type="match status" value="1"/>
</dbReference>
<sequence length="631" mass="71531">MIISSYNPEASSTAKNISAFIDEYKHLGGQLPIVIENMNCGSFTESRSWKGTIKQILDKHSSSQDTPALVILLGQEAWSSYLTLGRQLYEQMNLKKNANDSLYKLMCNAPVICGMVSRNAIMLPEDGDSPKKWEPQSIDMLKDVPPFIKMAGYVYQYDVEKNLQLIKKLYPATKNIALITDNTYGGVCFQAFVKKEIKRFSKFNLILLDGRQSSIYTIIDRISSLPANTVILLGTWRVDKNNGYFMNNATYMMMDANPRIPAFSVTSIGLGHWAIGGLIPEYRMLGKDMALQAYQLSEKGGGYKTHIEFISNRYKFDSEKVESLQIERAKLPVDSEFINEKPSFFEEYKYIVFGVVFVISILLFGWLISLYHLMRTKKLKDELEISEAELRIAKEKAEESERLKTSFLANMTHEIRTPLNAIVGFSNVLAIGGNTQEEVVEYNKVIQTNSDLLLRLVNDILDISRLETGRLKFYYEECNVTSLCKEAYSSVESTCDKPIKFILNSPDPNFVLVTDVHRLQQVLLNLLSNASKFTKEGIITLDFKIDEKSQMVHFTVTDTGEGIPEGKEHLVFDRFEKLNEFKQGTGLGLAISKTIVSVFGGEIWVDASYKEGARFIFTHPIDLQSQDIFAK</sequence>
<dbReference type="Proteomes" id="UP001496674">
    <property type="component" value="Chromosome"/>
</dbReference>
<reference evidence="10 11" key="1">
    <citation type="submission" date="2023-04" db="EMBL/GenBank/DDBJ databases">
        <title>Draft genome sequence of acteroides sedimenti strain YN3PY1.</title>
        <authorList>
            <person name="Yoshida N."/>
        </authorList>
    </citation>
    <scope>NUCLEOTIDE SEQUENCE [LARGE SCALE GENOMIC DNA]</scope>
    <source>
        <strain evidence="10 11">YN3PY1</strain>
    </source>
</reference>
<dbReference type="InterPro" id="IPR005467">
    <property type="entry name" value="His_kinase_dom"/>
</dbReference>
<keyword evidence="11" id="KW-1185">Reference proteome</keyword>
<proteinExistence type="predicted"/>
<dbReference type="EMBL" id="AP028055">
    <property type="protein sequence ID" value="BEG99088.1"/>
    <property type="molecule type" value="Genomic_DNA"/>
</dbReference>
<keyword evidence="5 10" id="KW-0418">Kinase</keyword>
<evidence type="ECO:0000256" key="4">
    <source>
        <dbReference type="ARBA" id="ARBA00022679"/>
    </source>
</evidence>
<feature type="transmembrane region" description="Helical" evidence="8">
    <location>
        <begin position="350"/>
        <end position="373"/>
    </location>
</feature>
<evidence type="ECO:0000256" key="1">
    <source>
        <dbReference type="ARBA" id="ARBA00000085"/>
    </source>
</evidence>
<keyword evidence="4" id="KW-0808">Transferase</keyword>
<dbReference type="SMART" id="SM00387">
    <property type="entry name" value="HATPase_c"/>
    <property type="match status" value="1"/>
</dbReference>
<keyword evidence="6" id="KW-0902">Two-component regulatory system</keyword>
<comment type="catalytic activity">
    <reaction evidence="1">
        <text>ATP + protein L-histidine = ADP + protein N-phospho-L-histidine.</text>
        <dbReference type="EC" id="2.7.13.3"/>
    </reaction>
</comment>
<evidence type="ECO:0000256" key="6">
    <source>
        <dbReference type="ARBA" id="ARBA00023012"/>
    </source>
</evidence>
<dbReference type="InterPro" id="IPR036097">
    <property type="entry name" value="HisK_dim/P_sf"/>
</dbReference>
<evidence type="ECO:0000256" key="7">
    <source>
        <dbReference type="SAM" id="Coils"/>
    </source>
</evidence>
<dbReference type="Gene3D" id="3.30.565.10">
    <property type="entry name" value="Histidine kinase-like ATPase, C-terminal domain"/>
    <property type="match status" value="1"/>
</dbReference>
<dbReference type="EC" id="2.7.13.3" evidence="2"/>
<accession>A0ABM8IHQ7</accession>
<dbReference type="InterPro" id="IPR004358">
    <property type="entry name" value="Sig_transdc_His_kin-like_C"/>
</dbReference>
<gene>
    <name evidence="10" type="ORF">BSYN_13530</name>
</gene>
<evidence type="ECO:0000256" key="5">
    <source>
        <dbReference type="ARBA" id="ARBA00022777"/>
    </source>
</evidence>
<feature type="coiled-coil region" evidence="7">
    <location>
        <begin position="376"/>
        <end position="403"/>
    </location>
</feature>
<evidence type="ECO:0000256" key="3">
    <source>
        <dbReference type="ARBA" id="ARBA00022553"/>
    </source>
</evidence>
<keyword evidence="8" id="KW-1133">Transmembrane helix</keyword>
<dbReference type="Gene3D" id="1.10.287.130">
    <property type="match status" value="1"/>
</dbReference>
<dbReference type="SUPFAM" id="SSF55874">
    <property type="entry name" value="ATPase domain of HSP90 chaperone/DNA topoisomerase II/histidine kinase"/>
    <property type="match status" value="1"/>
</dbReference>
<dbReference type="PANTHER" id="PTHR43711">
    <property type="entry name" value="TWO-COMPONENT HISTIDINE KINASE"/>
    <property type="match status" value="1"/>
</dbReference>
<dbReference type="GO" id="GO:0016301">
    <property type="term" value="F:kinase activity"/>
    <property type="evidence" value="ECO:0007669"/>
    <property type="project" value="UniProtKB-KW"/>
</dbReference>
<dbReference type="Pfam" id="PF02518">
    <property type="entry name" value="HATPase_c"/>
    <property type="match status" value="1"/>
</dbReference>
<protein>
    <recommendedName>
        <fullName evidence="2">histidine kinase</fullName>
        <ecNumber evidence="2">2.7.13.3</ecNumber>
    </recommendedName>
</protein>